<comment type="caution">
    <text evidence="1">The sequence shown here is derived from an EMBL/GenBank/DDBJ whole genome shotgun (WGS) entry which is preliminary data.</text>
</comment>
<dbReference type="EMBL" id="JAWDGP010004484">
    <property type="protein sequence ID" value="KAK3763948.1"/>
    <property type="molecule type" value="Genomic_DNA"/>
</dbReference>
<gene>
    <name evidence="1" type="ORF">RRG08_050594</name>
</gene>
<evidence type="ECO:0000313" key="2">
    <source>
        <dbReference type="Proteomes" id="UP001283361"/>
    </source>
</evidence>
<protein>
    <submittedName>
        <fullName evidence="1">Uncharacterized protein</fullName>
    </submittedName>
</protein>
<name>A0AAE1DC28_9GAST</name>
<keyword evidence="2" id="KW-1185">Reference proteome</keyword>
<sequence length="125" mass="14197">MGPALIIRTGLINTSNRFNSSQLKQLPDTDRVALVTNWIYRAVAAFRLWVRTTGQHKRLVSDLHGRDLKHWRAGHHVRLVSDTHGQLVISLQSHRIQTRQASGLYGALTGIRTWDLRARDPVSTN</sequence>
<dbReference type="Proteomes" id="UP001283361">
    <property type="component" value="Unassembled WGS sequence"/>
</dbReference>
<reference evidence="1" key="1">
    <citation type="journal article" date="2023" name="G3 (Bethesda)">
        <title>A reference genome for the long-term kleptoplast-retaining sea slug Elysia crispata morphotype clarki.</title>
        <authorList>
            <person name="Eastman K.E."/>
            <person name="Pendleton A.L."/>
            <person name="Shaikh M.A."/>
            <person name="Suttiyut T."/>
            <person name="Ogas R."/>
            <person name="Tomko P."/>
            <person name="Gavelis G."/>
            <person name="Widhalm J.R."/>
            <person name="Wisecaver J.H."/>
        </authorList>
    </citation>
    <scope>NUCLEOTIDE SEQUENCE</scope>
    <source>
        <strain evidence="1">ECLA1</strain>
    </source>
</reference>
<organism evidence="1 2">
    <name type="scientific">Elysia crispata</name>
    <name type="common">lettuce slug</name>
    <dbReference type="NCBI Taxonomy" id="231223"/>
    <lineage>
        <taxon>Eukaryota</taxon>
        <taxon>Metazoa</taxon>
        <taxon>Spiralia</taxon>
        <taxon>Lophotrochozoa</taxon>
        <taxon>Mollusca</taxon>
        <taxon>Gastropoda</taxon>
        <taxon>Heterobranchia</taxon>
        <taxon>Euthyneura</taxon>
        <taxon>Panpulmonata</taxon>
        <taxon>Sacoglossa</taxon>
        <taxon>Placobranchoidea</taxon>
        <taxon>Plakobranchidae</taxon>
        <taxon>Elysia</taxon>
    </lineage>
</organism>
<dbReference type="AlphaFoldDB" id="A0AAE1DC28"/>
<evidence type="ECO:0000313" key="1">
    <source>
        <dbReference type="EMBL" id="KAK3763948.1"/>
    </source>
</evidence>
<accession>A0AAE1DC28</accession>
<proteinExistence type="predicted"/>